<reference evidence="4" key="1">
    <citation type="submission" date="2016-10" db="EMBL/GenBank/DDBJ databases">
        <authorList>
            <person name="Varghese N."/>
            <person name="Submissions S."/>
        </authorList>
    </citation>
    <scope>NUCLEOTIDE SEQUENCE [LARGE SCALE GENOMIC DNA]</scope>
    <source>
        <strain evidence="4">DSM 21743</strain>
    </source>
</reference>
<name>A0A1H2LNW7_9ACTN</name>
<protein>
    <submittedName>
        <fullName evidence="3">Dynamin family protein</fullName>
    </submittedName>
</protein>
<keyword evidence="2" id="KW-1133">Transmembrane helix</keyword>
<organism evidence="3 4">
    <name type="scientific">Microlunatus sagamiharensis</name>
    <dbReference type="NCBI Taxonomy" id="546874"/>
    <lineage>
        <taxon>Bacteria</taxon>
        <taxon>Bacillati</taxon>
        <taxon>Actinomycetota</taxon>
        <taxon>Actinomycetes</taxon>
        <taxon>Propionibacteriales</taxon>
        <taxon>Propionibacteriaceae</taxon>
        <taxon>Microlunatus</taxon>
    </lineage>
</organism>
<accession>A0A1H2LNW7</accession>
<dbReference type="RefSeq" id="WP_197680587.1">
    <property type="nucleotide sequence ID" value="NZ_LT629799.1"/>
</dbReference>
<keyword evidence="4" id="KW-1185">Reference proteome</keyword>
<keyword evidence="2" id="KW-0472">Membrane</keyword>
<keyword evidence="2" id="KW-0812">Transmembrane</keyword>
<feature type="transmembrane region" description="Helical" evidence="2">
    <location>
        <begin position="464"/>
        <end position="482"/>
    </location>
</feature>
<dbReference type="SUPFAM" id="SSF52540">
    <property type="entry name" value="P-loop containing nucleoside triphosphate hydrolases"/>
    <property type="match status" value="1"/>
</dbReference>
<dbReference type="AlphaFoldDB" id="A0A1H2LNW7"/>
<dbReference type="Proteomes" id="UP000198825">
    <property type="component" value="Chromosome I"/>
</dbReference>
<gene>
    <name evidence="3" type="ORF">SAMN04488544_0547</name>
</gene>
<feature type="region of interest" description="Disordered" evidence="1">
    <location>
        <begin position="576"/>
        <end position="631"/>
    </location>
</feature>
<dbReference type="Gene3D" id="3.40.50.300">
    <property type="entry name" value="P-loop containing nucleotide triphosphate hydrolases"/>
    <property type="match status" value="1"/>
</dbReference>
<dbReference type="STRING" id="546874.SAMN04488544_0547"/>
<evidence type="ECO:0000256" key="2">
    <source>
        <dbReference type="SAM" id="Phobius"/>
    </source>
</evidence>
<sequence>MTELVPTRERTPLEVSLVRLREVLGRARLPLPLPGAVEQQGAAESIGAQLDDYVLPRLASIDAPMLTVVGGSTGAGKSTLVNSLVGHRVTEPGVIRPTTRAPVLVHHPDDARWFTDDRVLPGLARSTGSGRAATGLQLVPLAAVPRGLAVLDAPDVDSVVVENRQLAAQLLEAADLWLFVTSAARYADAVPWDYLSAAAGRSAAVAVVLDRVPPRAMRDVPPHLGQMMSERGLADSPLFAVPETAVDADGLLPDAAVAPIRGWLSALASDRSRRAAVVQQTLDGAVGSLVARTPSLARAADEQAEALDRLRSEVDRSYAEAVRTVGVQTEDGTLLRGEVLARWHDFVGTGEFFRALEQRVGWLRDRVVAAIKGEPPGARDLKVAVESGLESLLLQEADAAAERAESSWQSTAAGRDVLGRTPADLSHSSPELRTRAAQVIRDWQGAVLQLVADEGMTKRSRARFLAFGVNGIGVALMIVVFAHTGGLVGAEVGVAGGTALLAQRVLEAVFGDQAVRRLAETAKTELDSRVEALMAEELLRYHRLLDGLAVDAGLGSALRDAAGAVDEARQVLPAGSSGVAGSSALRVPEPAPALTAGPGAGPLGGSDDADDLGDDVVDAELVEPDRARELR</sequence>
<evidence type="ECO:0000256" key="1">
    <source>
        <dbReference type="SAM" id="MobiDB-lite"/>
    </source>
</evidence>
<dbReference type="EMBL" id="LT629799">
    <property type="protein sequence ID" value="SDU82534.1"/>
    <property type="molecule type" value="Genomic_DNA"/>
</dbReference>
<dbReference type="InterPro" id="IPR027417">
    <property type="entry name" value="P-loop_NTPase"/>
</dbReference>
<evidence type="ECO:0000313" key="3">
    <source>
        <dbReference type="EMBL" id="SDU82534.1"/>
    </source>
</evidence>
<evidence type="ECO:0000313" key="4">
    <source>
        <dbReference type="Proteomes" id="UP000198825"/>
    </source>
</evidence>
<proteinExistence type="predicted"/>
<feature type="compositionally biased region" description="Acidic residues" evidence="1">
    <location>
        <begin position="607"/>
        <end position="622"/>
    </location>
</feature>